<dbReference type="AlphaFoldDB" id="A0A8B9DDA3"/>
<keyword evidence="4 10" id="KW-0963">Cytoplasm</keyword>
<dbReference type="CDD" id="cd02440">
    <property type="entry name" value="AdoMet_MTases"/>
    <property type="match status" value="1"/>
</dbReference>
<evidence type="ECO:0000313" key="13">
    <source>
        <dbReference type="Ensembl" id="ENSACDP00005004494.1"/>
    </source>
</evidence>
<gene>
    <name evidence="10" type="primary">CIAPIN1</name>
</gene>
<evidence type="ECO:0000256" key="8">
    <source>
        <dbReference type="ARBA" id="ARBA00023014"/>
    </source>
</evidence>
<comment type="cofactor">
    <cofactor evidence="10">
        <name>[2Fe-2S] cluster</name>
        <dbReference type="ChEBI" id="CHEBI:190135"/>
    </cofactor>
</comment>
<keyword evidence="14" id="KW-1185">Reference proteome</keyword>
<evidence type="ECO:0000256" key="1">
    <source>
        <dbReference type="ARBA" id="ARBA00001966"/>
    </source>
</evidence>
<feature type="binding site" evidence="10">
    <location>
        <position position="339"/>
    </location>
    <ligand>
        <name>[4Fe-4S] cluster</name>
        <dbReference type="ChEBI" id="CHEBI:49883"/>
    </ligand>
</feature>
<evidence type="ECO:0000313" key="14">
    <source>
        <dbReference type="Proteomes" id="UP000694521"/>
    </source>
</evidence>
<dbReference type="InterPro" id="IPR049011">
    <property type="entry name" value="Anamorsin_N_metazoan"/>
</dbReference>
<feature type="binding site" evidence="10">
    <location>
        <position position="347"/>
    </location>
    <ligand>
        <name>[4Fe-4S] cluster</name>
        <dbReference type="ChEBI" id="CHEBI:49883"/>
    </ligand>
</feature>
<dbReference type="InterPro" id="IPR007785">
    <property type="entry name" value="Anamorsin"/>
</dbReference>
<comment type="subcellular location">
    <subcellularLocation>
        <location evidence="10">Cytoplasm</location>
    </subcellularLocation>
    <subcellularLocation>
        <location evidence="10">Nucleus</location>
    </subcellularLocation>
    <subcellularLocation>
        <location evidence="10">Mitochondrion intermembrane space</location>
    </subcellularLocation>
</comment>
<dbReference type="SUPFAM" id="SSF53335">
    <property type="entry name" value="S-adenosyl-L-methionine-dependent methyltransferases"/>
    <property type="match status" value="1"/>
</dbReference>
<comment type="domain">
    <text evidence="10">The twin Cx2C motifs are involved in the recognition by the mitochondrial CHCHD4/MIA40-GFER/ERV1 disulfide relay system. The formation of 2 disulfide bonds in the Cx2C motifs through dithiol/disulfide exchange reactions effectively traps the protein in the mitochondrial intermembrane space.</text>
</comment>
<dbReference type="GO" id="GO:0030097">
    <property type="term" value="P:hemopoiesis"/>
    <property type="evidence" value="ECO:0007669"/>
    <property type="project" value="UniProtKB-UniRule"/>
</dbReference>
<keyword evidence="10" id="KW-0539">Nucleus</keyword>
<comment type="subunit">
    <text evidence="10">Monomer. Interacts with NDOR1. Interacts with CHCHD4.</text>
</comment>
<comment type="function">
    <text evidence="10">Component of the cytosolic iron-sulfur (Fe-S) protein assembly (CIA) machinery required for the maturation of extramitochondrial Fe-S proteins. Part of an electron transfer chain functioning in an early step of cytosolic Fe-S biogenesis, facilitating the de novo assembly of a [4Fe-4S] cluster on the scaffold complex NUBP1-NUBP2. Electrons are transferred to CIAPIN1 from NADPH via the FAD- and FMN-containing protein NDOR1. NDOR1-CIAPIN1 are also required for the assembly of the diferric tyrosyl radical cofactor of ribonucleotide reductase (RNR), probably by providing electrons for reduction during radical cofactor maturation in the catalytic small subunit. Has anti-apoptotic effects in the cell. Involved in negative control of cell death upon cytokine withdrawal. Promotes development of hematopoietic cells.</text>
</comment>
<evidence type="ECO:0000256" key="6">
    <source>
        <dbReference type="ARBA" id="ARBA00022723"/>
    </source>
</evidence>
<keyword evidence="3 10" id="KW-0004">4Fe-4S</keyword>
<comment type="caution">
    <text evidence="10">Lacks conserved residue(s) required for the propagation of feature annotation.</text>
</comment>
<accession>A0A8B9DDA3</accession>
<organism evidence="13 14">
    <name type="scientific">Anser cygnoides</name>
    <name type="common">Swan goose</name>
    <dbReference type="NCBI Taxonomy" id="8845"/>
    <lineage>
        <taxon>Eukaryota</taxon>
        <taxon>Metazoa</taxon>
        <taxon>Chordata</taxon>
        <taxon>Craniata</taxon>
        <taxon>Vertebrata</taxon>
        <taxon>Euteleostomi</taxon>
        <taxon>Archelosauria</taxon>
        <taxon>Archosauria</taxon>
        <taxon>Dinosauria</taxon>
        <taxon>Saurischia</taxon>
        <taxon>Theropoda</taxon>
        <taxon>Coelurosauria</taxon>
        <taxon>Aves</taxon>
        <taxon>Neognathae</taxon>
        <taxon>Galloanserae</taxon>
        <taxon>Anseriformes</taxon>
        <taxon>Anatidae</taxon>
        <taxon>Anserinae</taxon>
        <taxon>Anser</taxon>
    </lineage>
</organism>
<evidence type="ECO:0000259" key="12">
    <source>
        <dbReference type="Pfam" id="PF20922"/>
    </source>
</evidence>
<evidence type="ECO:0000256" key="10">
    <source>
        <dbReference type="HAMAP-Rule" id="MF_03115"/>
    </source>
</evidence>
<dbReference type="InterPro" id="IPR029063">
    <property type="entry name" value="SAM-dependent_MTases_sf"/>
</dbReference>
<dbReference type="Proteomes" id="UP000694521">
    <property type="component" value="Unplaced"/>
</dbReference>
<dbReference type="InterPro" id="IPR046408">
    <property type="entry name" value="CIAPIN1"/>
</dbReference>
<proteinExistence type="inferred from homology"/>
<feature type="binding site" evidence="10">
    <location>
        <position position="312"/>
    </location>
    <ligand>
        <name>[2Fe-2S] cluster</name>
        <dbReference type="ChEBI" id="CHEBI:190135"/>
    </ligand>
</feature>
<reference evidence="13" key="1">
    <citation type="submission" date="2025-08" db="UniProtKB">
        <authorList>
            <consortium name="Ensembl"/>
        </authorList>
    </citation>
    <scope>IDENTIFICATION</scope>
</reference>
<evidence type="ECO:0000256" key="2">
    <source>
        <dbReference type="ARBA" id="ARBA00008169"/>
    </source>
</evidence>
<dbReference type="PANTHER" id="PTHR13273">
    <property type="entry name" value="ANAMORSIN"/>
    <property type="match status" value="1"/>
</dbReference>
<dbReference type="PANTHER" id="PTHR13273:SF14">
    <property type="entry name" value="ANAMORSIN"/>
    <property type="match status" value="1"/>
</dbReference>
<feature type="binding site" evidence="10">
    <location>
        <position position="350"/>
    </location>
    <ligand>
        <name>[4Fe-4S] cluster</name>
        <dbReference type="ChEBI" id="CHEBI:49883"/>
    </ligand>
</feature>
<evidence type="ECO:0000256" key="7">
    <source>
        <dbReference type="ARBA" id="ARBA00023004"/>
    </source>
</evidence>
<dbReference type="GO" id="GO:0016226">
    <property type="term" value="P:iron-sulfur cluster assembly"/>
    <property type="evidence" value="ECO:0007669"/>
    <property type="project" value="UniProtKB-UniRule"/>
</dbReference>
<evidence type="ECO:0000256" key="5">
    <source>
        <dbReference type="ARBA" id="ARBA00022714"/>
    </source>
</evidence>
<feature type="domain" description="Anamorsin C-terminal" evidence="11">
    <location>
        <begin position="333"/>
        <end position="365"/>
    </location>
</feature>
<keyword evidence="8 10" id="KW-0411">Iron-sulfur</keyword>
<keyword evidence="5 10" id="KW-0001">2Fe-2S</keyword>
<evidence type="ECO:0000256" key="9">
    <source>
        <dbReference type="ARBA" id="ARBA00023128"/>
    </source>
</evidence>
<comment type="domain">
    <text evidence="10">The N-terminal domain has structural similarity with S-adenosyl-L-methionine-dependent methyltransferases, but does not bind S-adenosyl-L-methionine. It is required for correct assembly of the 2 Fe-S clusters.</text>
</comment>
<keyword evidence="6 10" id="KW-0479">Metal-binding</keyword>
<dbReference type="GO" id="GO:0005758">
    <property type="term" value="C:mitochondrial intermembrane space"/>
    <property type="evidence" value="ECO:0007669"/>
    <property type="project" value="UniProtKB-SubCell"/>
</dbReference>
<reference evidence="13" key="2">
    <citation type="submission" date="2025-09" db="UniProtKB">
        <authorList>
            <consortium name="Ensembl"/>
        </authorList>
    </citation>
    <scope>IDENTIFICATION</scope>
</reference>
<dbReference type="Ensembl" id="ENSACDT00005005399.1">
    <property type="protein sequence ID" value="ENSACDP00005004494.1"/>
    <property type="gene ID" value="ENSACDG00005003287.1"/>
</dbReference>
<dbReference type="GO" id="GO:0046872">
    <property type="term" value="F:metal ion binding"/>
    <property type="evidence" value="ECO:0007669"/>
    <property type="project" value="UniProtKB-KW"/>
</dbReference>
<feature type="short sequence motif" description="Cx2C motif 1" evidence="10">
    <location>
        <begin position="336"/>
        <end position="339"/>
    </location>
</feature>
<dbReference type="GO" id="GO:0009055">
    <property type="term" value="F:electron transfer activity"/>
    <property type="evidence" value="ECO:0007669"/>
    <property type="project" value="UniProtKB-UniRule"/>
</dbReference>
<evidence type="ECO:0000256" key="4">
    <source>
        <dbReference type="ARBA" id="ARBA00022490"/>
    </source>
</evidence>
<dbReference type="Gene3D" id="3.40.50.150">
    <property type="entry name" value="Vaccinia Virus protein VP39"/>
    <property type="match status" value="1"/>
</dbReference>
<dbReference type="GO" id="GO:0005634">
    <property type="term" value="C:nucleus"/>
    <property type="evidence" value="ECO:0007669"/>
    <property type="project" value="UniProtKB-SubCell"/>
</dbReference>
<feature type="short sequence motif" description="Cx2C motif 2" evidence="10">
    <location>
        <begin position="347"/>
        <end position="350"/>
    </location>
</feature>
<comment type="similarity">
    <text evidence="2 10">Belongs to the anamorsin family.</text>
</comment>
<dbReference type="Pfam" id="PF05093">
    <property type="entry name" value="CIAPIN1"/>
    <property type="match status" value="1"/>
</dbReference>
<comment type="cofactor">
    <cofactor evidence="1 10">
        <name>[4Fe-4S] cluster</name>
        <dbReference type="ChEBI" id="CHEBI:49883"/>
    </cofactor>
</comment>
<feature type="binding site" evidence="10">
    <location>
        <position position="336"/>
    </location>
    <ligand>
        <name>[4Fe-4S] cluster</name>
        <dbReference type="ChEBI" id="CHEBI:49883"/>
    </ligand>
</feature>
<protein>
    <recommendedName>
        <fullName evidence="10">Anamorsin</fullName>
    </recommendedName>
    <alternativeName>
        <fullName evidence="10">Cytokine-induced apoptosis inhibitor 1</fullName>
    </alternativeName>
    <alternativeName>
        <fullName evidence="10">Fe-S cluster assembly protein DRE2 homolog</fullName>
    </alternativeName>
</protein>
<dbReference type="FunFam" id="3.40.50.150:FF:000085">
    <property type="entry name" value="Anamorsin homolog"/>
    <property type="match status" value="1"/>
</dbReference>
<dbReference type="HAMAP" id="MF_03115">
    <property type="entry name" value="Anamorsin"/>
    <property type="match status" value="1"/>
</dbReference>
<keyword evidence="10" id="KW-0053">Apoptosis</keyword>
<evidence type="ECO:0000259" key="11">
    <source>
        <dbReference type="Pfam" id="PF05093"/>
    </source>
</evidence>
<evidence type="ECO:0000256" key="3">
    <source>
        <dbReference type="ARBA" id="ARBA00022485"/>
    </source>
</evidence>
<name>A0A8B9DDA3_ANSCY</name>
<feature type="region of interest" description="Fe-S binding site B" evidence="10">
    <location>
        <begin position="336"/>
        <end position="350"/>
    </location>
</feature>
<dbReference type="GO" id="GO:0006915">
    <property type="term" value="P:apoptotic process"/>
    <property type="evidence" value="ECO:0007669"/>
    <property type="project" value="UniProtKB-KW"/>
</dbReference>
<comment type="domain">
    <text evidence="10">The C-terminal domain binds 2 Fe-S clusters but is otherwise mostly in an intrinsically disordered conformation.</text>
</comment>
<feature type="binding site" evidence="10">
    <location>
        <position position="317"/>
    </location>
    <ligand>
        <name>[2Fe-2S] cluster</name>
        <dbReference type="ChEBI" id="CHEBI:190135"/>
    </ligand>
</feature>
<feature type="binding site" evidence="10">
    <location>
        <position position="315"/>
    </location>
    <ligand>
        <name>[2Fe-2S] cluster</name>
        <dbReference type="ChEBI" id="CHEBI:190135"/>
    </ligand>
</feature>
<dbReference type="GO" id="GO:0051537">
    <property type="term" value="F:2 iron, 2 sulfur cluster binding"/>
    <property type="evidence" value="ECO:0007669"/>
    <property type="project" value="UniProtKB-UniRule"/>
</dbReference>
<sequence>MSYECFICGSYVLPVSRKIPVYYKKSVLNDPAIFCEGFGAFGSYPSCLPLPCPSVCCCQAVAAAAEMGEYGVAPGQRVAVIWDSSSPVAALKDLVDKIQALVGADNHVSVENINQLSQSAHKESSFDVILSGMVPGSTVQHTTEVLAEIARILKPGGRVLLKEPVVTESGNNSRIKTAAKLFAALTLSGIVEVKELQKEPLTPEEAQSVQGHLDYQGNDLLIVRIEGRKPNFEVGSSSQLKLSFAKKPGPSGKPSVDPATAKLWTLSANDMNDEEMDLLDSDELLDSEDLKKPDPASLRAPSCKEMGKKKACKNCTCGLAEELEQEKKSSQPKSACGNCYLGDAFRCASCPYLGMPAFKPGEKILLKENHLHDA</sequence>
<keyword evidence="9 10" id="KW-0496">Mitochondrion</keyword>
<feature type="binding site" evidence="10">
    <location>
        <position position="303"/>
    </location>
    <ligand>
        <name>[2Fe-2S] cluster</name>
        <dbReference type="ChEBI" id="CHEBI:190135"/>
    </ligand>
</feature>
<keyword evidence="7 10" id="KW-0408">Iron</keyword>
<feature type="domain" description="Anamorsin N-terminal" evidence="12">
    <location>
        <begin position="75"/>
        <end position="237"/>
    </location>
</feature>
<dbReference type="Pfam" id="PF20922">
    <property type="entry name" value="Anamorsin_N"/>
    <property type="match status" value="1"/>
</dbReference>
<dbReference type="GO" id="GO:0051539">
    <property type="term" value="F:4 iron, 4 sulfur cluster binding"/>
    <property type="evidence" value="ECO:0007669"/>
    <property type="project" value="UniProtKB-KW"/>
</dbReference>
<dbReference type="GO" id="GO:0043066">
    <property type="term" value="P:negative regulation of apoptotic process"/>
    <property type="evidence" value="ECO:0007669"/>
    <property type="project" value="UniProtKB-UniRule"/>
</dbReference>